<feature type="domain" description="Alpha/beta hydrolase fold-3" evidence="4">
    <location>
        <begin position="82"/>
        <end position="303"/>
    </location>
</feature>
<keyword evidence="2" id="KW-0378">Hydrolase</keyword>
<evidence type="ECO:0000256" key="1">
    <source>
        <dbReference type="ARBA" id="ARBA00010515"/>
    </source>
</evidence>
<dbReference type="Gene3D" id="3.40.50.1820">
    <property type="entry name" value="alpha/beta hydrolase"/>
    <property type="match status" value="1"/>
</dbReference>
<proteinExistence type="inferred from homology"/>
<evidence type="ECO:0000313" key="6">
    <source>
        <dbReference type="RefSeq" id="XP_027332743.1"/>
    </source>
</evidence>
<dbReference type="KEGG" id="aprc:113847699"/>
<dbReference type="InterPro" id="IPR050466">
    <property type="entry name" value="Carboxylest/Gibb_receptor"/>
</dbReference>
<dbReference type="RefSeq" id="XP_027332743.1">
    <property type="nucleotide sequence ID" value="XM_027476942.1"/>
</dbReference>
<evidence type="ECO:0000259" key="4">
    <source>
        <dbReference type="Pfam" id="PF07859"/>
    </source>
</evidence>
<comment type="similarity">
    <text evidence="1">Belongs to the 'GDXG' lipolytic enzyme family.</text>
</comment>
<dbReference type="InterPro" id="IPR013094">
    <property type="entry name" value="AB_hydrolase_3"/>
</dbReference>
<dbReference type="PANTHER" id="PTHR23024">
    <property type="entry name" value="ARYLACETAMIDE DEACETYLASE"/>
    <property type="match status" value="1"/>
</dbReference>
<dbReference type="PROSITE" id="PS01174">
    <property type="entry name" value="LIPASE_GDXG_SER"/>
    <property type="match status" value="1"/>
</dbReference>
<dbReference type="PROSITE" id="PS01173">
    <property type="entry name" value="LIPASE_GDXG_HIS"/>
    <property type="match status" value="1"/>
</dbReference>
<dbReference type="GO" id="GO:0016787">
    <property type="term" value="F:hydrolase activity"/>
    <property type="evidence" value="ECO:0007669"/>
    <property type="project" value="UniProtKB-KW"/>
</dbReference>
<dbReference type="PANTHER" id="PTHR23024:SF458">
    <property type="entry name" value="ALPHA_BETA HYDROLASE FOLD-3 DOMAIN-CONTAINING PROTEIN"/>
    <property type="match status" value="1"/>
</dbReference>
<accession>A0A8B8JQ75</accession>
<dbReference type="OrthoDB" id="1368937at2759"/>
<gene>
    <name evidence="6" type="primary">LOC113847699</name>
</gene>
<protein>
    <submittedName>
        <fullName evidence="6">Probable carboxylesterase 2</fullName>
    </submittedName>
</protein>
<name>A0A8B8JQ75_ABRPR</name>
<dbReference type="InterPro" id="IPR029058">
    <property type="entry name" value="AB_hydrolase_fold"/>
</dbReference>
<keyword evidence="5" id="KW-1185">Reference proteome</keyword>
<evidence type="ECO:0000256" key="3">
    <source>
        <dbReference type="PROSITE-ProRule" id="PRU10038"/>
    </source>
</evidence>
<feature type="active site" evidence="3">
    <location>
        <position position="170"/>
    </location>
</feature>
<reference evidence="6" key="2">
    <citation type="submission" date="2025-08" db="UniProtKB">
        <authorList>
            <consortium name="RefSeq"/>
        </authorList>
    </citation>
    <scope>IDENTIFICATION</scope>
    <source>
        <tissue evidence="6">Young leaves</tissue>
    </source>
</reference>
<evidence type="ECO:0000313" key="5">
    <source>
        <dbReference type="Proteomes" id="UP000694853"/>
    </source>
</evidence>
<dbReference type="AlphaFoldDB" id="A0A8B8JQ75"/>
<dbReference type="SUPFAM" id="SSF53474">
    <property type="entry name" value="alpha/beta-Hydrolases"/>
    <property type="match status" value="1"/>
</dbReference>
<dbReference type="Proteomes" id="UP000694853">
    <property type="component" value="Unplaced"/>
</dbReference>
<sequence>MEDNNSNTTDAQQSVARHLPGLLRVFTDGRVERFIGNDFVPPSINPQAPVASKDITIHPQTNVSARLFLPQTTTNHRKLPLVIYVHGGAFCVSSPFTANHHNYVSALVAEAKVVAVSVKYRLAPDHPIPAAYEDSWAALEWVASHRNKSGPEPWLNEHANFERVFLAGDSAGANIVHNLTMMAGNPNSELPMDILGACLVHPFFWGSIPVGSEALNPDMKGMMDELWAFVFPSMADYDDPRINPVGEGAGSLEWVGCRRVLVCVAEKDVLRDRGWLYYNALSRSGWMGVAEIEETEGVDHGFHLSGLGTQKTIDLIKSLALFFNRDPPPSI</sequence>
<dbReference type="InterPro" id="IPR033140">
    <property type="entry name" value="Lipase_GDXG_put_SER_AS"/>
</dbReference>
<dbReference type="GeneID" id="113847699"/>
<dbReference type="InterPro" id="IPR002168">
    <property type="entry name" value="Lipase_GDXG_HIS_AS"/>
</dbReference>
<reference evidence="5" key="1">
    <citation type="journal article" date="2019" name="Toxins">
        <title>Detection of Abrin-Like and Prepropulchellin-Like Toxin Genes and Transcripts Using Whole Genome Sequencing and Full-Length Transcript Sequencing of Abrus precatorius.</title>
        <authorList>
            <person name="Hovde B.T."/>
            <person name="Daligault H.E."/>
            <person name="Hanschen E.R."/>
            <person name="Kunde Y.A."/>
            <person name="Johnson M.B."/>
            <person name="Starkenburg S.R."/>
            <person name="Johnson S.L."/>
        </authorList>
    </citation>
    <scope>NUCLEOTIDE SEQUENCE [LARGE SCALE GENOMIC DNA]</scope>
</reference>
<evidence type="ECO:0000256" key="2">
    <source>
        <dbReference type="ARBA" id="ARBA00022801"/>
    </source>
</evidence>
<organism evidence="5 6">
    <name type="scientific">Abrus precatorius</name>
    <name type="common">Indian licorice</name>
    <name type="synonym">Glycine abrus</name>
    <dbReference type="NCBI Taxonomy" id="3816"/>
    <lineage>
        <taxon>Eukaryota</taxon>
        <taxon>Viridiplantae</taxon>
        <taxon>Streptophyta</taxon>
        <taxon>Embryophyta</taxon>
        <taxon>Tracheophyta</taxon>
        <taxon>Spermatophyta</taxon>
        <taxon>Magnoliopsida</taxon>
        <taxon>eudicotyledons</taxon>
        <taxon>Gunneridae</taxon>
        <taxon>Pentapetalae</taxon>
        <taxon>rosids</taxon>
        <taxon>fabids</taxon>
        <taxon>Fabales</taxon>
        <taxon>Fabaceae</taxon>
        <taxon>Papilionoideae</taxon>
        <taxon>50 kb inversion clade</taxon>
        <taxon>NPAAA clade</taxon>
        <taxon>indigoferoid/millettioid clade</taxon>
        <taxon>Abreae</taxon>
        <taxon>Abrus</taxon>
    </lineage>
</organism>
<dbReference type="Pfam" id="PF07859">
    <property type="entry name" value="Abhydrolase_3"/>
    <property type="match status" value="1"/>
</dbReference>